<dbReference type="GO" id="GO:0071468">
    <property type="term" value="P:cellular response to acidic pH"/>
    <property type="evidence" value="ECO:0007669"/>
    <property type="project" value="InterPro"/>
</dbReference>
<proteinExistence type="predicted"/>
<dbReference type="InterPro" id="IPR024753">
    <property type="entry name" value="AriR"/>
</dbReference>
<dbReference type="Pfam" id="PF10798">
    <property type="entry name" value="YmgB"/>
    <property type="match status" value="1"/>
</dbReference>
<accession>A0A0B1R8B0</accession>
<dbReference type="Gene3D" id="1.20.5.5260">
    <property type="match status" value="1"/>
</dbReference>
<protein>
    <submittedName>
        <fullName evidence="1">Lipoprotein</fullName>
    </submittedName>
</protein>
<reference evidence="1 2" key="1">
    <citation type="submission" date="2014-11" db="EMBL/GenBank/DDBJ databases">
        <title>Genome sequencing of Pantoea rodasii ND03.</title>
        <authorList>
            <person name="Muhamad Yunos N.Y."/>
            <person name="Chan K.-G."/>
        </authorList>
    </citation>
    <scope>NUCLEOTIDE SEQUENCE [LARGE SCALE GENOMIC DNA]</scope>
    <source>
        <strain evidence="1 2">ND03</strain>
    </source>
</reference>
<dbReference type="EMBL" id="JTJJ01000019">
    <property type="protein sequence ID" value="KHJ69253.1"/>
    <property type="molecule type" value="Genomic_DNA"/>
</dbReference>
<evidence type="ECO:0000313" key="2">
    <source>
        <dbReference type="Proteomes" id="UP000030853"/>
    </source>
</evidence>
<sequence length="87" mass="9350">MKNTNSVTTIRARLQSSGDALAAESQELEEAIQAILASGGQLTNKTLIIHVIRDLEQERDAQRQAVLRSVLELIVSHTPDDAGGQAS</sequence>
<keyword evidence="1" id="KW-0449">Lipoprotein</keyword>
<dbReference type="Proteomes" id="UP000030853">
    <property type="component" value="Unassembled WGS sequence"/>
</dbReference>
<gene>
    <name evidence="1" type="ORF">QU24_04850</name>
</gene>
<dbReference type="AlphaFoldDB" id="A0A0B1R8B0"/>
<comment type="caution">
    <text evidence="1">The sequence shown here is derived from an EMBL/GenBank/DDBJ whole genome shotgun (WGS) entry which is preliminary data.</text>
</comment>
<evidence type="ECO:0000313" key="1">
    <source>
        <dbReference type="EMBL" id="KHJ69253.1"/>
    </source>
</evidence>
<name>A0A0B1R8B0_9GAMM</name>
<organism evidence="1 2">
    <name type="scientific">Pantoea rodasii</name>
    <dbReference type="NCBI Taxonomy" id="1076549"/>
    <lineage>
        <taxon>Bacteria</taxon>
        <taxon>Pseudomonadati</taxon>
        <taxon>Pseudomonadota</taxon>
        <taxon>Gammaproteobacteria</taxon>
        <taxon>Enterobacterales</taxon>
        <taxon>Erwiniaceae</taxon>
        <taxon>Pantoea</taxon>
    </lineage>
</organism>
<dbReference type="RefSeq" id="WP_039328825.1">
    <property type="nucleotide sequence ID" value="NZ_JTJJ01000019.1"/>
</dbReference>